<keyword evidence="3" id="KW-1185">Reference proteome</keyword>
<evidence type="ECO:0008006" key="4">
    <source>
        <dbReference type="Google" id="ProtNLM"/>
    </source>
</evidence>
<dbReference type="PROSITE" id="PS51257">
    <property type="entry name" value="PROKAR_LIPOPROTEIN"/>
    <property type="match status" value="1"/>
</dbReference>
<dbReference type="Proteomes" id="UP001354931">
    <property type="component" value="Unassembled WGS sequence"/>
</dbReference>
<evidence type="ECO:0000256" key="1">
    <source>
        <dbReference type="SAM" id="SignalP"/>
    </source>
</evidence>
<feature type="chain" id="PRO_5046669018" description="Lipoprotein" evidence="1">
    <location>
        <begin position="31"/>
        <end position="194"/>
    </location>
</feature>
<protein>
    <recommendedName>
        <fullName evidence="4">Lipoprotein</fullName>
    </recommendedName>
</protein>
<feature type="signal peptide" evidence="1">
    <location>
        <begin position="1"/>
        <end position="30"/>
    </location>
</feature>
<accession>A0ABU6FF92</accession>
<comment type="caution">
    <text evidence="2">The sequence shown here is derived from an EMBL/GenBank/DDBJ whole genome shotgun (WGS) entry which is preliminary data.</text>
</comment>
<sequence length="194" mass="20983">MSNTTNRRPRHRPIAVIALLLLTLTGCSNNKNPPDTPSTASPVCDGKLSGSVFNSLVGDGGITSEDTSRFHPTTWKAYGYCFLDGEEHSVRISYLWKKTVRNGTSASPSPTSATSSRTADTFTVNSWTGSVVGHRAWIDIPCTAPGVWKKGEAMLEVEVQDMPAFRTFDAALRKDFATAATKATRYLAGDVFSC</sequence>
<name>A0ABU6FF92_9ACTN</name>
<evidence type="ECO:0000313" key="3">
    <source>
        <dbReference type="Proteomes" id="UP001354931"/>
    </source>
</evidence>
<evidence type="ECO:0000313" key="2">
    <source>
        <dbReference type="EMBL" id="MEB8342697.1"/>
    </source>
</evidence>
<organism evidence="2 3">
    <name type="scientific">Streptomyces endophyticus</name>
    <dbReference type="NCBI Taxonomy" id="714166"/>
    <lineage>
        <taxon>Bacteria</taxon>
        <taxon>Bacillati</taxon>
        <taxon>Actinomycetota</taxon>
        <taxon>Actinomycetes</taxon>
        <taxon>Kitasatosporales</taxon>
        <taxon>Streptomycetaceae</taxon>
        <taxon>Streptomyces</taxon>
    </lineage>
</organism>
<dbReference type="EMBL" id="JAOZYC010000169">
    <property type="protein sequence ID" value="MEB8342697.1"/>
    <property type="molecule type" value="Genomic_DNA"/>
</dbReference>
<keyword evidence="1" id="KW-0732">Signal</keyword>
<gene>
    <name evidence="2" type="ORF">OKJ99_34900</name>
</gene>
<reference evidence="2 3" key="1">
    <citation type="submission" date="2022-10" db="EMBL/GenBank/DDBJ databases">
        <authorList>
            <person name="Xie J."/>
            <person name="Shen N."/>
        </authorList>
    </citation>
    <scope>NUCLEOTIDE SEQUENCE [LARGE SCALE GENOMIC DNA]</scope>
    <source>
        <strain evidence="2 3">YIM65594</strain>
    </source>
</reference>
<proteinExistence type="predicted"/>
<dbReference type="RefSeq" id="WP_326022256.1">
    <property type="nucleotide sequence ID" value="NZ_JAOZYC010000169.1"/>
</dbReference>